<evidence type="ECO:0000256" key="4">
    <source>
        <dbReference type="PIRSR" id="PIRSR606118-50"/>
    </source>
</evidence>
<dbReference type="PROSITE" id="PS51737">
    <property type="entry name" value="RECOMBINASE_DNA_BIND"/>
    <property type="match status" value="1"/>
</dbReference>
<comment type="caution">
    <text evidence="8">The sequence shown here is derived from an EMBL/GenBank/DDBJ whole genome shotgun (WGS) entry which is preliminary data.</text>
</comment>
<evidence type="ECO:0000313" key="9">
    <source>
        <dbReference type="Proteomes" id="UP000667802"/>
    </source>
</evidence>
<dbReference type="Gene3D" id="3.90.1750.20">
    <property type="entry name" value="Putative Large Serine Recombinase, Chain B, Domain 2"/>
    <property type="match status" value="1"/>
</dbReference>
<dbReference type="Proteomes" id="UP000667802">
    <property type="component" value="Unassembled WGS sequence"/>
</dbReference>
<dbReference type="InterPro" id="IPR036162">
    <property type="entry name" value="Resolvase-like_N_sf"/>
</dbReference>
<keyword evidence="2" id="KW-0238">DNA-binding</keyword>
<dbReference type="EMBL" id="JAALHA020000010">
    <property type="protein sequence ID" value="MDR9896986.1"/>
    <property type="molecule type" value="Genomic_DNA"/>
</dbReference>
<dbReference type="InterPro" id="IPR011109">
    <property type="entry name" value="DNA_bind_recombinase_dom"/>
</dbReference>
<keyword evidence="9" id="KW-1185">Reference proteome</keyword>
<evidence type="ECO:0000259" key="7">
    <source>
        <dbReference type="PROSITE" id="PS51737"/>
    </source>
</evidence>
<dbReference type="NCBIfam" id="NF041201">
    <property type="entry name" value="recomb_XisF"/>
    <property type="match status" value="1"/>
</dbReference>
<feature type="domain" description="Resolvase/invertase-type recombinase catalytic" evidence="6">
    <location>
        <begin position="9"/>
        <end position="148"/>
    </location>
</feature>
<gene>
    <name evidence="8" type="ORF">G7B40_020795</name>
</gene>
<dbReference type="PANTHER" id="PTHR30461">
    <property type="entry name" value="DNA-INVERTASE FROM LAMBDOID PROPHAGE"/>
    <property type="match status" value="1"/>
</dbReference>
<dbReference type="PROSITE" id="PS51736">
    <property type="entry name" value="RECOMBINASES_3"/>
    <property type="match status" value="1"/>
</dbReference>
<keyword evidence="3" id="KW-0233">DNA recombination</keyword>
<feature type="active site" description="O-(5'-phospho-DNA)-serine intermediate" evidence="4 5">
    <location>
        <position position="17"/>
    </location>
</feature>
<dbReference type="InterPro" id="IPR038109">
    <property type="entry name" value="DNA_bind_recomb_sf"/>
</dbReference>
<evidence type="ECO:0000256" key="5">
    <source>
        <dbReference type="PROSITE-ProRule" id="PRU10137"/>
    </source>
</evidence>
<dbReference type="GO" id="GO:0000150">
    <property type="term" value="F:DNA strand exchange activity"/>
    <property type="evidence" value="ECO:0007669"/>
    <property type="project" value="InterPro"/>
</dbReference>
<accession>A0AAP5I8T6</accession>
<dbReference type="AlphaFoldDB" id="A0AAP5I8T6"/>
<evidence type="ECO:0000256" key="2">
    <source>
        <dbReference type="ARBA" id="ARBA00023125"/>
    </source>
</evidence>
<reference evidence="9" key="1">
    <citation type="journal article" date="2021" name="Science">
        <title>Hunting the eagle killer: A cyanobacterial neurotoxin causes vacuolar myelinopathy.</title>
        <authorList>
            <person name="Breinlinger S."/>
            <person name="Phillips T.J."/>
            <person name="Haram B.N."/>
            <person name="Mares J."/>
            <person name="Martinez Yerena J.A."/>
            <person name="Hrouzek P."/>
            <person name="Sobotka R."/>
            <person name="Henderson W.M."/>
            <person name="Schmieder P."/>
            <person name="Williams S.M."/>
            <person name="Lauderdale J.D."/>
            <person name="Wilde H.D."/>
            <person name="Gerrin W."/>
            <person name="Kust A."/>
            <person name="Washington J.W."/>
            <person name="Wagner C."/>
            <person name="Geier B."/>
            <person name="Liebeke M."/>
            <person name="Enke H."/>
            <person name="Niedermeyer T.H.J."/>
            <person name="Wilde S.B."/>
        </authorList>
    </citation>
    <scope>NUCLEOTIDE SEQUENCE [LARGE SCALE GENOMIC DNA]</scope>
    <source>
        <strain evidence="9">Thurmond2011</strain>
    </source>
</reference>
<dbReference type="InterPro" id="IPR050639">
    <property type="entry name" value="SSR_resolvase"/>
</dbReference>
<evidence type="ECO:0000256" key="3">
    <source>
        <dbReference type="ARBA" id="ARBA00023172"/>
    </source>
</evidence>
<evidence type="ECO:0000256" key="1">
    <source>
        <dbReference type="ARBA" id="ARBA00022908"/>
    </source>
</evidence>
<name>A0AAP5I8T6_9CYAN</name>
<dbReference type="PANTHER" id="PTHR30461:SF2">
    <property type="entry name" value="SERINE RECOMBINASE PINE-RELATED"/>
    <property type="match status" value="1"/>
</dbReference>
<dbReference type="InterPro" id="IPR006119">
    <property type="entry name" value="Resolv_N"/>
</dbReference>
<dbReference type="RefSeq" id="WP_310834038.1">
    <property type="nucleotide sequence ID" value="NZ_JAALHA020000010.1"/>
</dbReference>
<protein>
    <submittedName>
        <fullName evidence="8">Recombinase family protein</fullName>
    </submittedName>
</protein>
<feature type="domain" description="Recombinase" evidence="7">
    <location>
        <begin position="155"/>
        <end position="272"/>
    </location>
</feature>
<dbReference type="Pfam" id="PF00239">
    <property type="entry name" value="Resolvase"/>
    <property type="match status" value="1"/>
</dbReference>
<dbReference type="GO" id="GO:0003677">
    <property type="term" value="F:DNA binding"/>
    <property type="evidence" value="ECO:0007669"/>
    <property type="project" value="UniProtKB-KW"/>
</dbReference>
<dbReference type="GO" id="GO:0015074">
    <property type="term" value="P:DNA integration"/>
    <property type="evidence" value="ECO:0007669"/>
    <property type="project" value="UniProtKB-KW"/>
</dbReference>
<dbReference type="Gene3D" id="3.40.50.1390">
    <property type="entry name" value="Resolvase, N-terminal catalytic domain"/>
    <property type="match status" value="1"/>
</dbReference>
<dbReference type="PROSITE" id="PS00397">
    <property type="entry name" value="RECOMBINASES_1"/>
    <property type="match status" value="1"/>
</dbReference>
<dbReference type="Pfam" id="PF07508">
    <property type="entry name" value="Recombinase"/>
    <property type="match status" value="1"/>
</dbReference>
<sequence length="464" mass="53589">MTVEQRLTMRVGYVRVSTGEQAETDALEQQTARIEKAGAVLIFSDVESGRSDKRTEFNKMLAMCKQGKVTELIVTRIDRLARSVITIHRTLVTLEEWGVKLIVLDAPVDTSSPFGWFSVNQMAGLAEFESRLLSNRIKHGLNYFREQKKASPRPPFGYKRVDEKYAPDITIHKSGKTHWEIALDIIDYFLLDLSTLRNTTQYVLEKYGISWTAAGLRYWMTNPVLQGDTVYNVRGNLNAPDKWERHQDTHQALISRAKYKQILNKLEENKTKYSYGNNKNSDKEQLPLVDQIICGDCGYKCFCLKRKWSTYRIRCKKRDNLGDSFCKNKASTYLEDIMSAVDTALTARHKEIAKYTVDNLSSKQKDDPELIAREEQLKALRLLPQNPIIQNAIEQTLLDIQSLKQKQVVTNEVSTELLKTLFFCFTDKEYWSGLPWKDKRTIYRELVDYVKVLNGEVVEIKLLV</sequence>
<evidence type="ECO:0000259" key="6">
    <source>
        <dbReference type="PROSITE" id="PS51736"/>
    </source>
</evidence>
<dbReference type="InterPro" id="IPR006118">
    <property type="entry name" value="Recombinase_CS"/>
</dbReference>
<organism evidence="8 9">
    <name type="scientific">Aetokthonos hydrillicola Thurmond2011</name>
    <dbReference type="NCBI Taxonomy" id="2712845"/>
    <lineage>
        <taxon>Bacteria</taxon>
        <taxon>Bacillati</taxon>
        <taxon>Cyanobacteriota</taxon>
        <taxon>Cyanophyceae</taxon>
        <taxon>Nostocales</taxon>
        <taxon>Hapalosiphonaceae</taxon>
        <taxon>Aetokthonos</taxon>
    </lineage>
</organism>
<dbReference type="SMART" id="SM00857">
    <property type="entry name" value="Resolvase"/>
    <property type="match status" value="1"/>
</dbReference>
<evidence type="ECO:0000313" key="8">
    <source>
        <dbReference type="EMBL" id="MDR9896986.1"/>
    </source>
</evidence>
<dbReference type="SUPFAM" id="SSF53041">
    <property type="entry name" value="Resolvase-like"/>
    <property type="match status" value="1"/>
</dbReference>
<proteinExistence type="predicted"/>
<keyword evidence="1" id="KW-0229">DNA integration</keyword>
<dbReference type="CDD" id="cd03768">
    <property type="entry name" value="SR_ResInv"/>
    <property type="match status" value="1"/>
</dbReference>